<keyword evidence="1" id="KW-0255">Endonuclease</keyword>
<evidence type="ECO:0000313" key="2">
    <source>
        <dbReference type="Proteomes" id="UP000252085"/>
    </source>
</evidence>
<protein>
    <submittedName>
        <fullName evidence="1">HNH endonuclease</fullName>
    </submittedName>
</protein>
<sequence length="125" mass="14606">MPMQRDRYPSRWQEIALQVKTEANWKCEECGRECRKVGETLSEFIDRVVPKVHCTDSCDLLHEINAKPTRFVLTTAHLNHIPEDCTRCNLKALCSVCHCRMDLKAMAHKKMLKREYLGQLNLFNS</sequence>
<keyword evidence="1" id="KW-0378">Hydrolase</keyword>
<comment type="caution">
    <text evidence="1">The sequence shown here is derived from an EMBL/GenBank/DDBJ whole genome shotgun (WGS) entry which is preliminary data.</text>
</comment>
<dbReference type="AlphaFoldDB" id="A0A367RWY6"/>
<gene>
    <name evidence="1" type="ORF">A6769_38855</name>
</gene>
<reference evidence="1 2" key="1">
    <citation type="submission" date="2016-04" db="EMBL/GenBank/DDBJ databases">
        <authorList>
            <person name="Evans L.H."/>
            <person name="Alamgir A."/>
            <person name="Owens N."/>
            <person name="Weber N.D."/>
            <person name="Virtaneva K."/>
            <person name="Barbian K."/>
            <person name="Babar A."/>
            <person name="Rosenke K."/>
        </authorList>
    </citation>
    <scope>NUCLEOTIDE SEQUENCE [LARGE SCALE GENOMIC DNA]</scope>
    <source>
        <strain evidence="1">NIES-2108</strain>
    </source>
</reference>
<evidence type="ECO:0000313" key="1">
    <source>
        <dbReference type="EMBL" id="RCJ41117.1"/>
    </source>
</evidence>
<keyword evidence="1" id="KW-0540">Nuclease</keyword>
<proteinExistence type="predicted"/>
<dbReference type="EMBL" id="LXQE01000034">
    <property type="protein sequence ID" value="RCJ41117.1"/>
    <property type="molecule type" value="Genomic_DNA"/>
</dbReference>
<dbReference type="GO" id="GO:0004519">
    <property type="term" value="F:endonuclease activity"/>
    <property type="evidence" value="ECO:0007669"/>
    <property type="project" value="UniProtKB-KW"/>
</dbReference>
<accession>A0A367RWY6</accession>
<name>A0A367RWY6_NOSPU</name>
<dbReference type="Proteomes" id="UP000252085">
    <property type="component" value="Unassembled WGS sequence"/>
</dbReference>
<organism evidence="1 2">
    <name type="scientific">Nostoc punctiforme NIES-2108</name>
    <dbReference type="NCBI Taxonomy" id="1356359"/>
    <lineage>
        <taxon>Bacteria</taxon>
        <taxon>Bacillati</taxon>
        <taxon>Cyanobacteriota</taxon>
        <taxon>Cyanophyceae</taxon>
        <taxon>Nostocales</taxon>
        <taxon>Nostocaceae</taxon>
        <taxon>Nostoc</taxon>
    </lineage>
</organism>